<evidence type="ECO:0000313" key="2">
    <source>
        <dbReference type="Proteomes" id="UP001369736"/>
    </source>
</evidence>
<dbReference type="InterPro" id="IPR006311">
    <property type="entry name" value="TAT_signal"/>
</dbReference>
<dbReference type="Proteomes" id="UP001369736">
    <property type="component" value="Unassembled WGS sequence"/>
</dbReference>
<dbReference type="RefSeq" id="WP_337706142.1">
    <property type="nucleotide sequence ID" value="NZ_JBBEGM010000013.1"/>
</dbReference>
<accession>A0ABU8MC70</accession>
<name>A0ABU8MC70_9PSEU</name>
<protein>
    <recommendedName>
        <fullName evidence="3">Twin-arginine translocation signal domain-containing protein</fullName>
    </recommendedName>
</protein>
<sequence length="68" mass="6973">MTRYEGINRRELFGLAGAATAVAAVSLNSDATAAVAVADTVQQAFIDQGGSCLSCGGARRGRTRVNID</sequence>
<organism evidence="1 2">
    <name type="scientific">Actinomycetospora flava</name>
    <dbReference type="NCBI Taxonomy" id="3129232"/>
    <lineage>
        <taxon>Bacteria</taxon>
        <taxon>Bacillati</taxon>
        <taxon>Actinomycetota</taxon>
        <taxon>Actinomycetes</taxon>
        <taxon>Pseudonocardiales</taxon>
        <taxon>Pseudonocardiaceae</taxon>
        <taxon>Actinomycetospora</taxon>
    </lineage>
</organism>
<reference evidence="1 2" key="1">
    <citation type="submission" date="2024-03" db="EMBL/GenBank/DDBJ databases">
        <title>Actinomycetospora sp. OC33-EN07, a novel actinomycete isolated from wild orchid (Aerides multiflora).</title>
        <authorList>
            <person name="Suriyachadkun C."/>
        </authorList>
    </citation>
    <scope>NUCLEOTIDE SEQUENCE [LARGE SCALE GENOMIC DNA]</scope>
    <source>
        <strain evidence="1 2">OC33-EN07</strain>
    </source>
</reference>
<gene>
    <name evidence="1" type="ORF">WCD58_26705</name>
</gene>
<dbReference type="PROSITE" id="PS51318">
    <property type="entry name" value="TAT"/>
    <property type="match status" value="1"/>
</dbReference>
<dbReference type="EMBL" id="JBBEGM010000013">
    <property type="protein sequence ID" value="MEJ2864776.1"/>
    <property type="molecule type" value="Genomic_DNA"/>
</dbReference>
<evidence type="ECO:0008006" key="3">
    <source>
        <dbReference type="Google" id="ProtNLM"/>
    </source>
</evidence>
<proteinExistence type="predicted"/>
<comment type="caution">
    <text evidence="1">The sequence shown here is derived from an EMBL/GenBank/DDBJ whole genome shotgun (WGS) entry which is preliminary data.</text>
</comment>
<keyword evidence="2" id="KW-1185">Reference proteome</keyword>
<evidence type="ECO:0000313" key="1">
    <source>
        <dbReference type="EMBL" id="MEJ2864776.1"/>
    </source>
</evidence>